<name>A0A5C4YE19_CAMJU</name>
<dbReference type="AlphaFoldDB" id="A0A5C4YE19"/>
<keyword evidence="1" id="KW-0378">Hydrolase</keyword>
<sequence>MNFKIDYELPLTSVAGKIRIKQRSTFNDYGLPVAPTKININVKHYVEWQIGYDMVAGKNDGNFIGANGKDKKLYELSDIIFQFFK</sequence>
<feature type="non-terminal residue" evidence="1">
    <location>
        <position position="85"/>
    </location>
</feature>
<protein>
    <submittedName>
        <fullName evidence="1">Restriction endonuclease</fullName>
    </submittedName>
</protein>
<evidence type="ECO:0000313" key="1">
    <source>
        <dbReference type="EMBL" id="TNO40509.1"/>
    </source>
</evidence>
<gene>
    <name evidence="1" type="ORF">FH034_09655</name>
</gene>
<evidence type="ECO:0000313" key="2">
    <source>
        <dbReference type="Proteomes" id="UP000312397"/>
    </source>
</evidence>
<dbReference type="GO" id="GO:0004519">
    <property type="term" value="F:endonuclease activity"/>
    <property type="evidence" value="ECO:0007669"/>
    <property type="project" value="UniProtKB-KW"/>
</dbReference>
<comment type="caution">
    <text evidence="1">The sequence shown here is derived from an EMBL/GenBank/DDBJ whole genome shotgun (WGS) entry which is preliminary data.</text>
</comment>
<accession>A0A5C4YE19</accession>
<keyword evidence="1" id="KW-0540">Nuclease</keyword>
<dbReference type="Proteomes" id="UP000312397">
    <property type="component" value="Unassembled WGS sequence"/>
</dbReference>
<dbReference type="EMBL" id="VEVS01000055">
    <property type="protein sequence ID" value="TNO40509.1"/>
    <property type="molecule type" value="Genomic_DNA"/>
</dbReference>
<keyword evidence="1" id="KW-0255">Endonuclease</keyword>
<organism evidence="1 2">
    <name type="scientific">Campylobacter jejuni</name>
    <dbReference type="NCBI Taxonomy" id="197"/>
    <lineage>
        <taxon>Bacteria</taxon>
        <taxon>Pseudomonadati</taxon>
        <taxon>Campylobacterota</taxon>
        <taxon>Epsilonproteobacteria</taxon>
        <taxon>Campylobacterales</taxon>
        <taxon>Campylobacteraceae</taxon>
        <taxon>Campylobacter</taxon>
    </lineage>
</organism>
<reference evidence="1 2" key="1">
    <citation type="submission" date="2019-06" db="EMBL/GenBank/DDBJ databases">
        <title>Epidemiology of MDR Campylobacter spp.</title>
        <authorList>
            <person name="Addetia A."/>
            <person name="Greninger A."/>
            <person name="Fang F."/>
        </authorList>
    </citation>
    <scope>NUCLEOTIDE SEQUENCE [LARGE SCALE GENOMIC DNA]</scope>
    <source>
        <strain evidence="1 2">HMC314</strain>
    </source>
</reference>
<proteinExistence type="predicted"/>